<dbReference type="InterPro" id="IPR011711">
    <property type="entry name" value="GntR_C"/>
</dbReference>
<dbReference type="SUPFAM" id="SSF46785">
    <property type="entry name" value="Winged helix' DNA-binding domain"/>
    <property type="match status" value="1"/>
</dbReference>
<feature type="domain" description="HTH gntR-type" evidence="4">
    <location>
        <begin position="14"/>
        <end position="81"/>
    </location>
</feature>
<dbReference type="EMBL" id="JACTVA010000001">
    <property type="protein sequence ID" value="MBC9205399.1"/>
    <property type="molecule type" value="Genomic_DNA"/>
</dbReference>
<dbReference type="Gene3D" id="1.20.120.530">
    <property type="entry name" value="GntR ligand-binding domain-like"/>
    <property type="match status" value="1"/>
</dbReference>
<accession>A0ABR7RFS0</accession>
<keyword evidence="6" id="KW-1185">Reference proteome</keyword>
<dbReference type="InterPro" id="IPR000524">
    <property type="entry name" value="Tscrpt_reg_HTH_GntR"/>
</dbReference>
<dbReference type="InterPro" id="IPR036390">
    <property type="entry name" value="WH_DNA-bd_sf"/>
</dbReference>
<organism evidence="5 6">
    <name type="scientific">Teichococcus aerophilus</name>
    <dbReference type="NCBI Taxonomy" id="1224513"/>
    <lineage>
        <taxon>Bacteria</taxon>
        <taxon>Pseudomonadati</taxon>
        <taxon>Pseudomonadota</taxon>
        <taxon>Alphaproteobacteria</taxon>
        <taxon>Acetobacterales</taxon>
        <taxon>Roseomonadaceae</taxon>
        <taxon>Roseomonas</taxon>
    </lineage>
</organism>
<dbReference type="Pfam" id="PF07729">
    <property type="entry name" value="FCD"/>
    <property type="match status" value="1"/>
</dbReference>
<dbReference type="SMART" id="SM00895">
    <property type="entry name" value="FCD"/>
    <property type="match status" value="1"/>
</dbReference>
<keyword evidence="1" id="KW-0805">Transcription regulation</keyword>
<dbReference type="Pfam" id="PF00392">
    <property type="entry name" value="GntR"/>
    <property type="match status" value="1"/>
</dbReference>
<sequence length="229" mass="24730">MVAATPEVMPVKRSSLTMRVYAELEAALFEGRLHPGQRLKVRDLAATMGVSETPIREAIMQLARTGAVRIEAARSITVSGLDHDSYLELRTIRLELEGLAAETAAGRIDAAGIAALAEAHERLVAAEAAGDGVEANRANWAFHRGLYAAAGMPQLMAIIDNIWLRNGPVHAFHYPHAPPSYPGRHRHLDILDALRAHDAAASRAALRADLLEGGRDLVEYLRRLGDSAG</sequence>
<protein>
    <submittedName>
        <fullName evidence="5">GntR family transcriptional regulator</fullName>
    </submittedName>
</protein>
<gene>
    <name evidence="5" type="ORF">IBL26_01020</name>
</gene>
<dbReference type="InterPro" id="IPR036388">
    <property type="entry name" value="WH-like_DNA-bd_sf"/>
</dbReference>
<comment type="caution">
    <text evidence="5">The sequence shown here is derived from an EMBL/GenBank/DDBJ whole genome shotgun (WGS) entry which is preliminary data.</text>
</comment>
<name>A0ABR7RFS0_9PROT</name>
<proteinExistence type="predicted"/>
<evidence type="ECO:0000313" key="5">
    <source>
        <dbReference type="EMBL" id="MBC9205399.1"/>
    </source>
</evidence>
<evidence type="ECO:0000256" key="1">
    <source>
        <dbReference type="ARBA" id="ARBA00023015"/>
    </source>
</evidence>
<evidence type="ECO:0000313" key="6">
    <source>
        <dbReference type="Proteomes" id="UP000626026"/>
    </source>
</evidence>
<dbReference type="SUPFAM" id="SSF48008">
    <property type="entry name" value="GntR ligand-binding domain-like"/>
    <property type="match status" value="1"/>
</dbReference>
<dbReference type="PANTHER" id="PTHR43537:SF39">
    <property type="entry name" value="HTH-TYPE TRANSCRIPTIONAL REGULATOR MCBR"/>
    <property type="match status" value="1"/>
</dbReference>
<dbReference type="Gene3D" id="1.10.10.10">
    <property type="entry name" value="Winged helix-like DNA-binding domain superfamily/Winged helix DNA-binding domain"/>
    <property type="match status" value="1"/>
</dbReference>
<dbReference type="Proteomes" id="UP000626026">
    <property type="component" value="Unassembled WGS sequence"/>
</dbReference>
<evidence type="ECO:0000256" key="2">
    <source>
        <dbReference type="ARBA" id="ARBA00023125"/>
    </source>
</evidence>
<evidence type="ECO:0000259" key="4">
    <source>
        <dbReference type="PROSITE" id="PS50949"/>
    </source>
</evidence>
<dbReference type="PANTHER" id="PTHR43537">
    <property type="entry name" value="TRANSCRIPTIONAL REGULATOR, GNTR FAMILY"/>
    <property type="match status" value="1"/>
</dbReference>
<dbReference type="SMART" id="SM00345">
    <property type="entry name" value="HTH_GNTR"/>
    <property type="match status" value="1"/>
</dbReference>
<keyword evidence="2" id="KW-0238">DNA-binding</keyword>
<evidence type="ECO:0000256" key="3">
    <source>
        <dbReference type="ARBA" id="ARBA00023163"/>
    </source>
</evidence>
<keyword evidence="3" id="KW-0804">Transcription</keyword>
<dbReference type="InterPro" id="IPR008920">
    <property type="entry name" value="TF_FadR/GntR_C"/>
</dbReference>
<dbReference type="PROSITE" id="PS50949">
    <property type="entry name" value="HTH_GNTR"/>
    <property type="match status" value="1"/>
</dbReference>
<reference evidence="5 6" key="1">
    <citation type="journal article" date="2013" name="Int. J. Syst. Evol. Microbiol.">
        <title>Roseomonas aerophila sp. nov., isolated from air.</title>
        <authorList>
            <person name="Kim S.J."/>
            <person name="Weon H.Y."/>
            <person name="Ahn J.H."/>
            <person name="Hong S.B."/>
            <person name="Seok S.J."/>
            <person name="Whang K.S."/>
            <person name="Kwon S.W."/>
        </authorList>
    </citation>
    <scope>NUCLEOTIDE SEQUENCE [LARGE SCALE GENOMIC DNA]</scope>
    <source>
        <strain evidence="5 6">NBRC 108923</strain>
    </source>
</reference>